<evidence type="ECO:0000256" key="4">
    <source>
        <dbReference type="ARBA" id="ARBA00023004"/>
    </source>
</evidence>
<keyword evidence="3 7" id="KW-0479">Metal-binding</keyword>
<feature type="binding site" evidence="7">
    <location>
        <position position="114"/>
    </location>
    <ligand>
        <name>Fe cation</name>
        <dbReference type="ChEBI" id="CHEBI:24875"/>
    </ligand>
</feature>
<evidence type="ECO:0000256" key="6">
    <source>
        <dbReference type="ARBA" id="ARBA00048117"/>
    </source>
</evidence>
<evidence type="ECO:0000313" key="9">
    <source>
        <dbReference type="EMBL" id="MDN4173754.1"/>
    </source>
</evidence>
<comment type="caution">
    <text evidence="9">The sequence shown here is derived from an EMBL/GenBank/DDBJ whole genome shotgun (WGS) entry which is preliminary data.</text>
</comment>
<keyword evidence="4 7" id="KW-0408">Iron</keyword>
<dbReference type="Proteomes" id="UP001168620">
    <property type="component" value="Unassembled WGS sequence"/>
</dbReference>
<keyword evidence="5 7" id="KW-0012">Acyltransferase</keyword>
<dbReference type="RefSeq" id="WP_300952871.1">
    <property type="nucleotide sequence ID" value="NZ_JAUHJQ010000004.1"/>
</dbReference>
<dbReference type="InterPro" id="IPR000905">
    <property type="entry name" value="Gcp-like_dom"/>
</dbReference>
<dbReference type="NCBIfam" id="TIGR03723">
    <property type="entry name" value="T6A_TsaD_YgjD"/>
    <property type="match status" value="1"/>
</dbReference>
<reference evidence="9" key="1">
    <citation type="submission" date="2023-06" db="EMBL/GenBank/DDBJ databases">
        <title>Draft genome sequence of Nocardioides sp. SOB77.</title>
        <authorList>
            <person name="Zhang G."/>
        </authorList>
    </citation>
    <scope>NUCLEOTIDE SEQUENCE</scope>
    <source>
        <strain evidence="9">SOB77</strain>
    </source>
</reference>
<dbReference type="PANTHER" id="PTHR11735">
    <property type="entry name" value="TRNA N6-ADENOSINE THREONYLCARBAMOYLTRANSFERASE"/>
    <property type="match status" value="1"/>
</dbReference>
<comment type="function">
    <text evidence="7">Required for the formation of a threonylcarbamoyl group on adenosine at position 37 (t(6)A37) in tRNAs that read codons beginning with adenine. Is involved in the transfer of the threonylcarbamoyl moiety of threonylcarbamoyl-AMP (TC-AMP) to the N6 group of A37, together with TsaE and TsaB. TsaD likely plays a direct catalytic role in this reaction.</text>
</comment>
<dbReference type="EC" id="2.3.1.234" evidence="7"/>
<dbReference type="HAMAP" id="MF_01445">
    <property type="entry name" value="TsaD"/>
    <property type="match status" value="1"/>
</dbReference>
<organism evidence="9 10">
    <name type="scientific">Nocardioides oceani</name>
    <dbReference type="NCBI Taxonomy" id="3058369"/>
    <lineage>
        <taxon>Bacteria</taxon>
        <taxon>Bacillati</taxon>
        <taxon>Actinomycetota</taxon>
        <taxon>Actinomycetes</taxon>
        <taxon>Propionibacteriales</taxon>
        <taxon>Nocardioidaceae</taxon>
        <taxon>Nocardioides</taxon>
    </lineage>
</organism>
<accession>A0ABT8FGU8</accession>
<comment type="subcellular location">
    <subcellularLocation>
        <location evidence="7">Cytoplasm</location>
    </subcellularLocation>
</comment>
<feature type="binding site" evidence="7">
    <location>
        <begin position="137"/>
        <end position="141"/>
    </location>
    <ligand>
        <name>substrate</name>
    </ligand>
</feature>
<feature type="binding site" evidence="7">
    <location>
        <position position="191"/>
    </location>
    <ligand>
        <name>substrate</name>
    </ligand>
</feature>
<evidence type="ECO:0000256" key="3">
    <source>
        <dbReference type="ARBA" id="ARBA00022723"/>
    </source>
</evidence>
<keyword evidence="10" id="KW-1185">Reference proteome</keyword>
<name>A0ABT8FGU8_9ACTN</name>
<keyword evidence="7" id="KW-0963">Cytoplasm</keyword>
<dbReference type="EMBL" id="JAUHJQ010000004">
    <property type="protein sequence ID" value="MDN4173754.1"/>
    <property type="molecule type" value="Genomic_DNA"/>
</dbReference>
<gene>
    <name evidence="7 9" type="primary">tsaD</name>
    <name evidence="9" type="ORF">QWY28_12405</name>
</gene>
<dbReference type="InterPro" id="IPR017860">
    <property type="entry name" value="Peptidase_M22_CS"/>
</dbReference>
<feature type="binding site" evidence="7">
    <location>
        <position position="118"/>
    </location>
    <ligand>
        <name>Fe cation</name>
        <dbReference type="ChEBI" id="CHEBI:24875"/>
    </ligand>
</feature>
<dbReference type="InterPro" id="IPR043129">
    <property type="entry name" value="ATPase_NBD"/>
</dbReference>
<dbReference type="Gene3D" id="3.30.420.40">
    <property type="match status" value="2"/>
</dbReference>
<dbReference type="InterPro" id="IPR022450">
    <property type="entry name" value="TsaD"/>
</dbReference>
<dbReference type="SUPFAM" id="SSF53067">
    <property type="entry name" value="Actin-like ATPase domain"/>
    <property type="match status" value="1"/>
</dbReference>
<evidence type="ECO:0000313" key="10">
    <source>
        <dbReference type="Proteomes" id="UP001168620"/>
    </source>
</evidence>
<evidence type="ECO:0000256" key="5">
    <source>
        <dbReference type="ARBA" id="ARBA00023315"/>
    </source>
</evidence>
<sequence length="351" mass="36134">MTDAPLVLGIETSCDETGVGIVRGHELLADAVASSVNEHARFGGVVPEVASRAHLEAMVPTIERACETAGIRPSDVDAVAVTSGPGLAGALLVGVAAAKALAIGLDKPLYGVNHLAAHVAVDQLEHGALPEPCIAMLVSGGHSSLLRVTDVTGADGGVDPMGATIDDAAGEAFDKVARLLGLPFPGGPHIDRAAREGSSVYVDFPRGLTSRRDLERHRFDFSFSGLKTAVARWVEARERSGEPVPVADVAASFQEAVCDVLVRKALDAAASEGIEDLLIGGGVAANSRLRHLAEERASTLGIRVRVPRPGLCTDNGAMVAALGAEMVARGRTPSPLDLPADSSLPVTEVLA</sequence>
<dbReference type="CDD" id="cd24133">
    <property type="entry name" value="ASKHA_NBD_TsaD_bac"/>
    <property type="match status" value="1"/>
</dbReference>
<dbReference type="PANTHER" id="PTHR11735:SF6">
    <property type="entry name" value="TRNA N6-ADENOSINE THREONYLCARBAMOYLTRANSFERASE, MITOCHONDRIAL"/>
    <property type="match status" value="1"/>
</dbReference>
<feature type="binding site" evidence="7">
    <location>
        <position position="286"/>
    </location>
    <ligand>
        <name>substrate</name>
    </ligand>
</feature>
<dbReference type="GO" id="GO:0061711">
    <property type="term" value="F:tRNA N(6)-L-threonylcarbamoyladenine synthase activity"/>
    <property type="evidence" value="ECO:0007669"/>
    <property type="project" value="UniProtKB-EC"/>
</dbReference>
<dbReference type="PRINTS" id="PR00789">
    <property type="entry name" value="OSIALOPTASE"/>
</dbReference>
<dbReference type="Pfam" id="PF00814">
    <property type="entry name" value="TsaD"/>
    <property type="match status" value="1"/>
</dbReference>
<feature type="domain" description="Gcp-like" evidence="8">
    <location>
        <begin position="26"/>
        <end position="320"/>
    </location>
</feature>
<comment type="cofactor">
    <cofactor evidence="7">
        <name>Fe(2+)</name>
        <dbReference type="ChEBI" id="CHEBI:29033"/>
    </cofactor>
    <text evidence="7">Binds 1 Fe(2+) ion per subunit.</text>
</comment>
<evidence type="ECO:0000256" key="7">
    <source>
        <dbReference type="HAMAP-Rule" id="MF_01445"/>
    </source>
</evidence>
<dbReference type="NCBIfam" id="TIGR00329">
    <property type="entry name" value="gcp_kae1"/>
    <property type="match status" value="1"/>
</dbReference>
<comment type="catalytic activity">
    <reaction evidence="6 7">
        <text>L-threonylcarbamoyladenylate + adenosine(37) in tRNA = N(6)-L-threonylcarbamoyladenosine(37) in tRNA + AMP + H(+)</text>
        <dbReference type="Rhea" id="RHEA:37059"/>
        <dbReference type="Rhea" id="RHEA-COMP:10162"/>
        <dbReference type="Rhea" id="RHEA-COMP:10163"/>
        <dbReference type="ChEBI" id="CHEBI:15378"/>
        <dbReference type="ChEBI" id="CHEBI:73682"/>
        <dbReference type="ChEBI" id="CHEBI:74411"/>
        <dbReference type="ChEBI" id="CHEBI:74418"/>
        <dbReference type="ChEBI" id="CHEBI:456215"/>
        <dbReference type="EC" id="2.3.1.234"/>
    </reaction>
</comment>
<evidence type="ECO:0000256" key="2">
    <source>
        <dbReference type="ARBA" id="ARBA00022694"/>
    </source>
</evidence>
<dbReference type="PROSITE" id="PS01016">
    <property type="entry name" value="GLYCOPROTEASE"/>
    <property type="match status" value="1"/>
</dbReference>
<feature type="binding site" evidence="7">
    <location>
        <position position="314"/>
    </location>
    <ligand>
        <name>Fe cation</name>
        <dbReference type="ChEBI" id="CHEBI:24875"/>
    </ligand>
</feature>
<protein>
    <recommendedName>
        <fullName evidence="7">tRNA N6-adenosine threonylcarbamoyltransferase</fullName>
        <ecNumber evidence="7">2.3.1.234</ecNumber>
    </recommendedName>
    <alternativeName>
        <fullName evidence="7">N6-L-threonylcarbamoyladenine synthase</fullName>
        <shortName evidence="7">t(6)A synthase</shortName>
    </alternativeName>
    <alternativeName>
        <fullName evidence="7">t(6)A37 threonylcarbamoyladenosine biosynthesis protein TsaD</fullName>
    </alternativeName>
    <alternativeName>
        <fullName evidence="7">tRNA threonylcarbamoyladenosine biosynthesis protein TsaD</fullName>
    </alternativeName>
</protein>
<dbReference type="InterPro" id="IPR017861">
    <property type="entry name" value="KAE1/TsaD"/>
</dbReference>
<feature type="binding site" evidence="7">
    <location>
        <position position="174"/>
    </location>
    <ligand>
        <name>substrate</name>
    </ligand>
</feature>
<evidence type="ECO:0000259" key="8">
    <source>
        <dbReference type="Pfam" id="PF00814"/>
    </source>
</evidence>
<feature type="binding site" evidence="7">
    <location>
        <position position="187"/>
    </location>
    <ligand>
        <name>substrate</name>
    </ligand>
</feature>
<proteinExistence type="inferred from homology"/>
<keyword evidence="2 7" id="KW-0819">tRNA processing</keyword>
<evidence type="ECO:0000256" key="1">
    <source>
        <dbReference type="ARBA" id="ARBA00022679"/>
    </source>
</evidence>
<comment type="similarity">
    <text evidence="7">Belongs to the KAE1 / TsaD family.</text>
</comment>
<keyword evidence="1 7" id="KW-0808">Transferase</keyword>